<organism evidence="1 2">
    <name type="scientific">Bauhinia variegata</name>
    <name type="common">Purple orchid tree</name>
    <name type="synonym">Phanera variegata</name>
    <dbReference type="NCBI Taxonomy" id="167791"/>
    <lineage>
        <taxon>Eukaryota</taxon>
        <taxon>Viridiplantae</taxon>
        <taxon>Streptophyta</taxon>
        <taxon>Embryophyta</taxon>
        <taxon>Tracheophyta</taxon>
        <taxon>Spermatophyta</taxon>
        <taxon>Magnoliopsida</taxon>
        <taxon>eudicotyledons</taxon>
        <taxon>Gunneridae</taxon>
        <taxon>Pentapetalae</taxon>
        <taxon>rosids</taxon>
        <taxon>fabids</taxon>
        <taxon>Fabales</taxon>
        <taxon>Fabaceae</taxon>
        <taxon>Cercidoideae</taxon>
        <taxon>Cercideae</taxon>
        <taxon>Bauhiniinae</taxon>
        <taxon>Bauhinia</taxon>
    </lineage>
</organism>
<evidence type="ECO:0000313" key="2">
    <source>
        <dbReference type="Proteomes" id="UP000828941"/>
    </source>
</evidence>
<gene>
    <name evidence="1" type="ORF">L6164_015189</name>
</gene>
<accession>A0ACB9NL28</accession>
<name>A0ACB9NL28_BAUVA</name>
<proteinExistence type="predicted"/>
<reference evidence="1 2" key="1">
    <citation type="journal article" date="2022" name="DNA Res.">
        <title>Chromosomal-level genome assembly of the orchid tree Bauhinia variegata (Leguminosae; Cercidoideae) supports the allotetraploid origin hypothesis of Bauhinia.</title>
        <authorList>
            <person name="Zhong Y."/>
            <person name="Chen Y."/>
            <person name="Zheng D."/>
            <person name="Pang J."/>
            <person name="Liu Y."/>
            <person name="Luo S."/>
            <person name="Meng S."/>
            <person name="Qian L."/>
            <person name="Wei D."/>
            <person name="Dai S."/>
            <person name="Zhou R."/>
        </authorList>
    </citation>
    <scope>NUCLEOTIDE SEQUENCE [LARGE SCALE GENOMIC DNA]</scope>
    <source>
        <strain evidence="1">BV-YZ2020</strain>
    </source>
</reference>
<sequence length="804" mass="90010">MKSKELVLFLSLWEILLLRSSRKEYVNGVEIDSVTPSTSSLGDGRKGGSLEGKEESGNSPKSSAARSFAFRELAAATGGFKQVNAIGDGGFGRVYGGHLETGQVVAIKQLNHDGHQDQRLLVYEYMRMGSLEDHLFDTNPEKEPLSWTIRMKIAVGAAKGLEYLHYFGLAKLGPVGDNTHVSTRVMGTYGYCAPENAMSGKLTLKSDIYSFDVVLLELITGRRAIDVSRRPGEQNLVAWSRQFLKDRRTFVEMIDPLLQGRFPLRCLHHAIAITAMCLQEQPNFRPLISDVVVALEYVGSVPEVRKDHNHQNQSLDRVQDTILWKEKWIIVMYFYGTREKEKKSLLCCAVLSQNCEITPADHIGIGRKGELGHVTTKVNDRQYNTPSKMDELMETWSGQGRSMRRMYVDNDDRSRRPATHPSSDSATESKSSSNRGRVSSNNQNELETSGGDKTVKLNGKEEKVRRTNATVTPNLKIFSLDELKSATKNFRPDTVLGEGGFGRVFKGWIDDKTYKPSKVGVGIPVAVKKSNSDSLQGLKEWQSEVKFLGKFSHPNLVKLLGYCWEENQFLLVYEYMQKGSLENHLFGRGPEPLAWDIRLKIAIGAARGLAFLHNSEKSVIYRDFKSSNILLDGAYNAKLSDFGLAKFGPTSDRSHVTTRVMGTYGYAAPEYMATGHLYVKSDVYGFGVVLLEMLTGLIALDPNRPSGEQNLVEYCKASLSTKKKLKKIMDPQLGEHYPIAAAFQVAQLIDKCLESDPKNRPSMEEVLDVLEKAYEIKYKPKARDKLKKGGQLVVHHSHLVWQFA</sequence>
<keyword evidence="2" id="KW-1185">Reference proteome</keyword>
<comment type="caution">
    <text evidence="1">The sequence shown here is derived from an EMBL/GenBank/DDBJ whole genome shotgun (WGS) entry which is preliminary data.</text>
</comment>
<evidence type="ECO:0000313" key="1">
    <source>
        <dbReference type="EMBL" id="KAI4336696.1"/>
    </source>
</evidence>
<protein>
    <submittedName>
        <fullName evidence="1">Uncharacterized protein</fullName>
    </submittedName>
</protein>
<dbReference type="EMBL" id="CM039431">
    <property type="protein sequence ID" value="KAI4336696.1"/>
    <property type="molecule type" value="Genomic_DNA"/>
</dbReference>
<dbReference type="Proteomes" id="UP000828941">
    <property type="component" value="Chromosome 6"/>
</dbReference>